<proteinExistence type="predicted"/>
<sequence length="148" mass="17693">MNWNLEDGEAINFQQPFMYELAYYCNISMLQPWNSIEETIPCLIEEWKLLKDKVEQLFKMRNTKEVTEPMKQGIALFIQLLHWSNGLPVCLSPIQYEQLTIKPVNVKERLEFILSRPHLYHSFIQLVELMTEMEKQWFKVVAINKAKQ</sequence>
<dbReference type="Proteomes" id="UP001290455">
    <property type="component" value="Unassembled WGS sequence"/>
</dbReference>
<evidence type="ECO:0000259" key="1">
    <source>
        <dbReference type="Pfam" id="PF21747"/>
    </source>
</evidence>
<dbReference type="Pfam" id="PF21747">
    <property type="entry name" value="YpoC"/>
    <property type="match status" value="1"/>
</dbReference>
<feature type="domain" description="YpoC-like" evidence="1">
    <location>
        <begin position="37"/>
        <end position="145"/>
    </location>
</feature>
<protein>
    <recommendedName>
        <fullName evidence="1">YpoC-like domain-containing protein</fullName>
    </recommendedName>
</protein>
<evidence type="ECO:0000313" key="2">
    <source>
        <dbReference type="EMBL" id="MDZ5473222.1"/>
    </source>
</evidence>
<organism evidence="2 3">
    <name type="scientific">Robertmurraya mangrovi</name>
    <dbReference type="NCBI Taxonomy" id="3098077"/>
    <lineage>
        <taxon>Bacteria</taxon>
        <taxon>Bacillati</taxon>
        <taxon>Bacillota</taxon>
        <taxon>Bacilli</taxon>
        <taxon>Bacillales</taxon>
        <taxon>Bacillaceae</taxon>
        <taxon>Robertmurraya</taxon>
    </lineage>
</organism>
<name>A0ABU5J1I0_9BACI</name>
<evidence type="ECO:0000313" key="3">
    <source>
        <dbReference type="Proteomes" id="UP001290455"/>
    </source>
</evidence>
<gene>
    <name evidence="2" type="ORF">SM124_16005</name>
</gene>
<comment type="caution">
    <text evidence="2">The sequence shown here is derived from an EMBL/GenBank/DDBJ whole genome shotgun (WGS) entry which is preliminary data.</text>
</comment>
<keyword evidence="3" id="KW-1185">Reference proteome</keyword>
<accession>A0ABU5J1I0</accession>
<reference evidence="2 3" key="1">
    <citation type="submission" date="2023-11" db="EMBL/GenBank/DDBJ databases">
        <title>Bacillus jintuensis, isolated from a mudflat on the Beibu Gulf coast.</title>
        <authorList>
            <person name="Li M."/>
        </authorList>
    </citation>
    <scope>NUCLEOTIDE SEQUENCE [LARGE SCALE GENOMIC DNA]</scope>
    <source>
        <strain evidence="2 3">31A1R</strain>
    </source>
</reference>
<dbReference type="InterPro" id="IPR048427">
    <property type="entry name" value="YpoC"/>
</dbReference>
<dbReference type="EMBL" id="JAXOFX010000011">
    <property type="protein sequence ID" value="MDZ5473222.1"/>
    <property type="molecule type" value="Genomic_DNA"/>
</dbReference>